<dbReference type="SMART" id="SM00247">
    <property type="entry name" value="XTALbg"/>
    <property type="match status" value="1"/>
</dbReference>
<dbReference type="SUPFAM" id="SSF49695">
    <property type="entry name" value="gamma-Crystallin-like"/>
    <property type="match status" value="2"/>
</dbReference>
<feature type="signal peptide" evidence="3">
    <location>
        <begin position="1"/>
        <end position="19"/>
    </location>
</feature>
<evidence type="ECO:0000259" key="4">
    <source>
        <dbReference type="PROSITE" id="PS50915"/>
    </source>
</evidence>
<keyword evidence="2" id="KW-0677">Repeat</keyword>
<gene>
    <name evidence="5" type="primary">tps</name>
    <name evidence="5" type="ORF">EHSB41UT_01919</name>
</gene>
<evidence type="ECO:0000256" key="3">
    <source>
        <dbReference type="SAM" id="SignalP"/>
    </source>
</evidence>
<dbReference type="PROSITE" id="PS50915">
    <property type="entry name" value="CRYSTALLIN_BETA_GAMMA"/>
    <property type="match status" value="1"/>
</dbReference>
<feature type="domain" description="Beta/gamma crystallin 'Greek key'" evidence="4">
    <location>
        <begin position="708"/>
        <end position="746"/>
    </location>
</feature>
<protein>
    <submittedName>
        <fullName evidence="5">Development-specific protein S</fullName>
    </submittedName>
</protein>
<comment type="similarity">
    <text evidence="1">Belongs to the beta/gamma-crystallin family.</text>
</comment>
<keyword evidence="3" id="KW-0732">Signal</keyword>
<accession>A0A1X7AIM5</accession>
<dbReference type="SUPFAM" id="SSF50370">
    <property type="entry name" value="Ricin B-like lectins"/>
    <property type="match status" value="2"/>
</dbReference>
<reference evidence="5 6" key="1">
    <citation type="submission" date="2017-03" db="EMBL/GenBank/DDBJ databases">
        <authorList>
            <person name="Afonso C.L."/>
            <person name="Miller P.J."/>
            <person name="Scott M.A."/>
            <person name="Spackman E."/>
            <person name="Goraichik I."/>
            <person name="Dimitrov K.M."/>
            <person name="Suarez D.L."/>
            <person name="Swayne D.E."/>
        </authorList>
    </citation>
    <scope>NUCLEOTIDE SEQUENCE [LARGE SCALE GENOMIC DNA]</scope>
    <source>
        <strain evidence="5">SB41UT1</strain>
    </source>
</reference>
<dbReference type="InterPro" id="IPR011024">
    <property type="entry name" value="G_crystallin-like"/>
</dbReference>
<dbReference type="RefSeq" id="WP_087109243.1">
    <property type="nucleotide sequence ID" value="NZ_CBCSCN010000002.1"/>
</dbReference>
<feature type="chain" id="PRO_5012755894" evidence="3">
    <location>
        <begin position="20"/>
        <end position="832"/>
    </location>
</feature>
<dbReference type="Pfam" id="PF00030">
    <property type="entry name" value="Crystall"/>
    <property type="match status" value="1"/>
</dbReference>
<evidence type="ECO:0000256" key="1">
    <source>
        <dbReference type="ARBA" id="ARBA00009646"/>
    </source>
</evidence>
<evidence type="ECO:0000313" key="6">
    <source>
        <dbReference type="Proteomes" id="UP000196573"/>
    </source>
</evidence>
<dbReference type="InterPro" id="IPR000772">
    <property type="entry name" value="Ricin_B_lectin"/>
</dbReference>
<sequence length="832" mass="93198">MKKSLTLVAALSATSLVNAAGMTTHLNMSKDALEQLPAGELKNVITDYERFMLTGTVYPDFGQAIKVLPGREAYGHFGRTHGAGFHRPYFDHINQKYDVANCYAAGDAECLKAVGNYMGILAHSIQDSTWDIMMMRKGFLKEYWSDDLWVGDLDTGGDVAMWKAGKHFTFSYTAPYPDLIETYQKLGVETDAAYLGDGLRAHNIALTFEPAKFIAENSYDDYMSYAPWYMKNMMTDSIGLPLYGEITASIWQEMWKAFISPEGLGAINPVMLSWPAEGQSHDADAHLVMVMNRTFTGLNGENVFVTDATGQKVAGHVRASDYYVAFFPDQPLVTGQSYAFTMTTGVQKNEGGPLLKEDHSVRFTAGEKAGYWRLNNQRTKIGQTGRPIEQDFGPDYFALKDQRSGLCVSVKDGVMNDKQNVELAACSEQRHDQKWYLRASETAGHTRGAKLVNKKNDGFCLDLSEGNASNGGNVQIFTCQNKHNMRWGLDEEGFVRSRHNYSLVMDANGNYPGANLTVWQQHGGANQRFERVFDQYKWFQLKEQQGGQCLTVDGSGNTVLSECSSTNSQKWMRDGEGRIHSRNNWFTCLDVEGGSSAENANVMLHSCHKNANQAWSFMGNSIRSRMDSQKALQVTNGNATIGEFRGDSYQLWSVVYENGDVAVPENGDFACFYEHSNFQGKAFCTSESVDWLNHFNDRISSFRLYGDLTAILYSDRDFNGREIKVMDDAIEMDQLNDSVSSIRIESRTSDRYACAYEHPDYKGTPLCAEAGQAYRNMGWYGLNDTTTSMKLSGGARAVIYKDYDFRRSSRTVTESEPFLSSMNDDVSSFRVE</sequence>
<evidence type="ECO:0000256" key="2">
    <source>
        <dbReference type="ARBA" id="ARBA00022737"/>
    </source>
</evidence>
<evidence type="ECO:0000313" key="5">
    <source>
        <dbReference type="EMBL" id="SMA45418.1"/>
    </source>
</evidence>
<dbReference type="InterPro" id="IPR035992">
    <property type="entry name" value="Ricin_B-like_lectins"/>
</dbReference>
<keyword evidence="6" id="KW-1185">Reference proteome</keyword>
<proteinExistence type="inferred from homology"/>
<dbReference type="AlphaFoldDB" id="A0A1X7AIM5"/>
<dbReference type="EMBL" id="FWPT01000004">
    <property type="protein sequence ID" value="SMA45418.1"/>
    <property type="molecule type" value="Genomic_DNA"/>
</dbReference>
<dbReference type="Gene3D" id="2.60.20.10">
    <property type="entry name" value="Crystallins"/>
    <property type="match status" value="2"/>
</dbReference>
<dbReference type="SMART" id="SM00458">
    <property type="entry name" value="RICIN"/>
    <property type="match status" value="2"/>
</dbReference>
<dbReference type="CDD" id="cd23456">
    <property type="entry name" value="beta-trefoil_Ricin_SCDase"/>
    <property type="match status" value="2"/>
</dbReference>
<name>A0A1X7AIM5_9GAMM</name>
<dbReference type="PROSITE" id="PS50231">
    <property type="entry name" value="RICIN_B_LECTIN"/>
    <property type="match status" value="2"/>
</dbReference>
<dbReference type="InterPro" id="IPR001064">
    <property type="entry name" value="Beta/gamma_crystallin"/>
</dbReference>
<dbReference type="Pfam" id="PF00652">
    <property type="entry name" value="Ricin_B_lectin"/>
    <property type="match status" value="2"/>
</dbReference>
<dbReference type="OrthoDB" id="5740202at2"/>
<organism evidence="5 6">
    <name type="scientific">Parendozoicomonas haliclonae</name>
    <dbReference type="NCBI Taxonomy" id="1960125"/>
    <lineage>
        <taxon>Bacteria</taxon>
        <taxon>Pseudomonadati</taxon>
        <taxon>Pseudomonadota</taxon>
        <taxon>Gammaproteobacteria</taxon>
        <taxon>Oceanospirillales</taxon>
        <taxon>Endozoicomonadaceae</taxon>
        <taxon>Parendozoicomonas</taxon>
    </lineage>
</organism>
<dbReference type="Gene3D" id="2.80.10.50">
    <property type="match status" value="3"/>
</dbReference>
<dbReference type="Proteomes" id="UP000196573">
    <property type="component" value="Unassembled WGS sequence"/>
</dbReference>